<name>A0A653CY21_CALMS</name>
<dbReference type="EMBL" id="CAACVG010009134">
    <property type="protein sequence ID" value="VEN52207.1"/>
    <property type="molecule type" value="Genomic_DNA"/>
</dbReference>
<evidence type="ECO:0000313" key="1">
    <source>
        <dbReference type="EMBL" id="VEN52207.1"/>
    </source>
</evidence>
<keyword evidence="2" id="KW-1185">Reference proteome</keyword>
<evidence type="ECO:0000313" key="2">
    <source>
        <dbReference type="Proteomes" id="UP000410492"/>
    </source>
</evidence>
<dbReference type="Proteomes" id="UP000410492">
    <property type="component" value="Unassembled WGS sequence"/>
</dbReference>
<reference evidence="1 2" key="1">
    <citation type="submission" date="2019-01" db="EMBL/GenBank/DDBJ databases">
        <authorList>
            <person name="Sayadi A."/>
        </authorList>
    </citation>
    <scope>NUCLEOTIDE SEQUENCE [LARGE SCALE GENOMIC DNA]</scope>
</reference>
<gene>
    <name evidence="1" type="ORF">CALMAC_LOCUS12423</name>
</gene>
<accession>A0A653CY21</accession>
<organism evidence="1 2">
    <name type="scientific">Callosobruchus maculatus</name>
    <name type="common">Southern cowpea weevil</name>
    <name type="synonym">Pulse bruchid</name>
    <dbReference type="NCBI Taxonomy" id="64391"/>
    <lineage>
        <taxon>Eukaryota</taxon>
        <taxon>Metazoa</taxon>
        <taxon>Ecdysozoa</taxon>
        <taxon>Arthropoda</taxon>
        <taxon>Hexapoda</taxon>
        <taxon>Insecta</taxon>
        <taxon>Pterygota</taxon>
        <taxon>Neoptera</taxon>
        <taxon>Endopterygota</taxon>
        <taxon>Coleoptera</taxon>
        <taxon>Polyphaga</taxon>
        <taxon>Cucujiformia</taxon>
        <taxon>Chrysomeloidea</taxon>
        <taxon>Chrysomelidae</taxon>
        <taxon>Bruchinae</taxon>
        <taxon>Bruchini</taxon>
        <taxon>Callosobruchus</taxon>
    </lineage>
</organism>
<proteinExistence type="predicted"/>
<protein>
    <submittedName>
        <fullName evidence="1">Uncharacterized protein</fullName>
    </submittedName>
</protein>
<sequence>MSAQQWLSIFCFLNGPSRADLAIASASSDHNTFRFMRLSRCLLRRASVLQRISCYDYRF</sequence>
<dbReference type="AlphaFoldDB" id="A0A653CY21"/>